<dbReference type="RefSeq" id="WP_103080054.1">
    <property type="nucleotide sequence ID" value="NZ_CP021850.1"/>
</dbReference>
<reference evidence="1 2" key="1">
    <citation type="submission" date="2017-06" db="EMBL/GenBank/DDBJ databases">
        <title>Investigating the central metabolism of Clostridium thermosuccinogenes.</title>
        <authorList>
            <person name="Koendjbiharie J.G."/>
            <person name="van Kranenburg R."/>
        </authorList>
    </citation>
    <scope>NUCLEOTIDE SEQUENCE [LARGE SCALE GENOMIC DNA]</scope>
    <source>
        <strain evidence="1 2">DSM 5806</strain>
    </source>
</reference>
<name>A0A2K2F0X3_9CLOT</name>
<sequence length="119" mass="13682">MNYREIEEFKSTLMQILKKGCRVKIDTYGIDGKIIGVGFKPYWTNPADSKIDKVEFDILCDNGKIMPFYLQNVIGSHIKAQDGKDLGRSRNLCLEIYTYSLSRASDSEPYDKLSLLIYK</sequence>
<keyword evidence="2" id="KW-1185">Reference proteome</keyword>
<dbReference type="EMBL" id="NIOJ01000003">
    <property type="protein sequence ID" value="PNU01196.1"/>
    <property type="molecule type" value="Genomic_DNA"/>
</dbReference>
<evidence type="ECO:0000313" key="2">
    <source>
        <dbReference type="Proteomes" id="UP000236151"/>
    </source>
</evidence>
<dbReference type="AlphaFoldDB" id="A0A2K2F0X3"/>
<evidence type="ECO:0000313" key="1">
    <source>
        <dbReference type="EMBL" id="PNU01196.1"/>
    </source>
</evidence>
<gene>
    <name evidence="1" type="ORF">CDQ84_02085</name>
</gene>
<proteinExistence type="predicted"/>
<accession>A0A2K2F0X3</accession>
<dbReference type="Proteomes" id="UP000236151">
    <property type="component" value="Unassembled WGS sequence"/>
</dbReference>
<dbReference type="KEGG" id="cthd:CDO33_11005"/>
<protein>
    <submittedName>
        <fullName evidence="1">Uncharacterized protein</fullName>
    </submittedName>
</protein>
<comment type="caution">
    <text evidence="1">The sequence shown here is derived from an EMBL/GenBank/DDBJ whole genome shotgun (WGS) entry which is preliminary data.</text>
</comment>
<dbReference type="OrthoDB" id="1739311at2"/>
<organism evidence="1 2">
    <name type="scientific">Clostridium thermosuccinogenes</name>
    <dbReference type="NCBI Taxonomy" id="84032"/>
    <lineage>
        <taxon>Bacteria</taxon>
        <taxon>Bacillati</taxon>
        <taxon>Bacillota</taxon>
        <taxon>Clostridia</taxon>
        <taxon>Eubacteriales</taxon>
        <taxon>Clostridiaceae</taxon>
        <taxon>Clostridium</taxon>
    </lineage>
</organism>